<dbReference type="PANTHER" id="PTHR32552:SF74">
    <property type="entry name" value="HYDROXAMATE SIDEROPHORE RECEPTOR FHUE"/>
    <property type="match status" value="1"/>
</dbReference>
<feature type="non-terminal residue" evidence="8">
    <location>
        <position position="1"/>
    </location>
</feature>
<organism evidence="8 9">
    <name type="scientific">Rhynchophorus ferrugineus</name>
    <name type="common">Red palm weevil</name>
    <name type="synonym">Curculio ferrugineus</name>
    <dbReference type="NCBI Taxonomy" id="354439"/>
    <lineage>
        <taxon>Eukaryota</taxon>
        <taxon>Metazoa</taxon>
        <taxon>Ecdysozoa</taxon>
        <taxon>Arthropoda</taxon>
        <taxon>Hexapoda</taxon>
        <taxon>Insecta</taxon>
        <taxon>Pterygota</taxon>
        <taxon>Neoptera</taxon>
        <taxon>Endopterygota</taxon>
        <taxon>Coleoptera</taxon>
        <taxon>Polyphaga</taxon>
        <taxon>Cucujiformia</taxon>
        <taxon>Curculionidae</taxon>
        <taxon>Dryophthorinae</taxon>
        <taxon>Rhynchophorus</taxon>
    </lineage>
</organism>
<name>A0A834I7N5_RHYFE</name>
<keyword evidence="4" id="KW-0798">TonB box</keyword>
<evidence type="ECO:0000256" key="4">
    <source>
        <dbReference type="ARBA" id="ARBA00023077"/>
    </source>
</evidence>
<keyword evidence="3" id="KW-0812">Transmembrane</keyword>
<dbReference type="Pfam" id="PF00593">
    <property type="entry name" value="TonB_dep_Rec_b-barrel"/>
    <property type="match status" value="2"/>
</dbReference>
<dbReference type="Gene3D" id="2.40.170.20">
    <property type="entry name" value="TonB-dependent receptor, beta-barrel domain"/>
    <property type="match status" value="2"/>
</dbReference>
<dbReference type="SUPFAM" id="SSF56935">
    <property type="entry name" value="Porins"/>
    <property type="match status" value="2"/>
</dbReference>
<accession>A0A834I7N5</accession>
<keyword evidence="9" id="KW-1185">Reference proteome</keyword>
<reference evidence="8" key="1">
    <citation type="submission" date="2020-08" db="EMBL/GenBank/DDBJ databases">
        <title>Genome sequencing and assembly of the red palm weevil Rhynchophorus ferrugineus.</title>
        <authorList>
            <person name="Dias G.B."/>
            <person name="Bergman C.M."/>
            <person name="Manee M."/>
        </authorList>
    </citation>
    <scope>NUCLEOTIDE SEQUENCE</scope>
    <source>
        <strain evidence="8">AA-2017</strain>
        <tissue evidence="8">Whole larva</tissue>
    </source>
</reference>
<evidence type="ECO:0000256" key="2">
    <source>
        <dbReference type="ARBA" id="ARBA00022448"/>
    </source>
</evidence>
<dbReference type="InterPro" id="IPR039426">
    <property type="entry name" value="TonB-dep_rcpt-like"/>
</dbReference>
<comment type="caution">
    <text evidence="8">The sequence shown here is derived from an EMBL/GenBank/DDBJ whole genome shotgun (WGS) entry which is preliminary data.</text>
</comment>
<evidence type="ECO:0000313" key="9">
    <source>
        <dbReference type="Proteomes" id="UP000625711"/>
    </source>
</evidence>
<comment type="subcellular location">
    <subcellularLocation>
        <location evidence="1">Cell outer membrane</location>
        <topology evidence="1">Multi-pass membrane protein</topology>
    </subcellularLocation>
</comment>
<dbReference type="AlphaFoldDB" id="A0A834I7N5"/>
<evidence type="ECO:0000256" key="5">
    <source>
        <dbReference type="ARBA" id="ARBA00023136"/>
    </source>
</evidence>
<dbReference type="EMBL" id="JAACXV010008524">
    <property type="protein sequence ID" value="KAF7276017.1"/>
    <property type="molecule type" value="Genomic_DNA"/>
</dbReference>
<protein>
    <recommendedName>
        <fullName evidence="7">TonB-dependent receptor-like beta-barrel domain-containing protein</fullName>
    </recommendedName>
</protein>
<dbReference type="InterPro" id="IPR000531">
    <property type="entry name" value="Beta-barrel_TonB"/>
</dbReference>
<evidence type="ECO:0000256" key="3">
    <source>
        <dbReference type="ARBA" id="ARBA00022692"/>
    </source>
</evidence>
<keyword evidence="2" id="KW-0813">Transport</keyword>
<feature type="domain" description="TonB-dependent receptor-like beta-barrel" evidence="7">
    <location>
        <begin position="17"/>
        <end position="170"/>
    </location>
</feature>
<dbReference type="GO" id="GO:0015344">
    <property type="term" value="F:siderophore uptake transmembrane transporter activity"/>
    <property type="evidence" value="ECO:0007669"/>
    <property type="project" value="TreeGrafter"/>
</dbReference>
<dbReference type="PANTHER" id="PTHR32552">
    <property type="entry name" value="FERRICHROME IRON RECEPTOR-RELATED"/>
    <property type="match status" value="1"/>
</dbReference>
<evidence type="ECO:0000256" key="6">
    <source>
        <dbReference type="ARBA" id="ARBA00023237"/>
    </source>
</evidence>
<keyword evidence="5" id="KW-0472">Membrane</keyword>
<dbReference type="Proteomes" id="UP000625711">
    <property type="component" value="Unassembled WGS sequence"/>
</dbReference>
<proteinExistence type="predicted"/>
<gene>
    <name evidence="8" type="ORF">GWI33_011005</name>
</gene>
<feature type="domain" description="TonB-dependent receptor-like beta-barrel" evidence="7">
    <location>
        <begin position="187"/>
        <end position="340"/>
    </location>
</feature>
<evidence type="ECO:0000313" key="8">
    <source>
        <dbReference type="EMBL" id="KAF7276017.1"/>
    </source>
</evidence>
<keyword evidence="6" id="KW-0998">Cell outer membrane</keyword>
<sequence>VDNQKWVVFQDAFSGRNVYPNVPCHGIKVKGGEFGVSGAITPNWFVNLSYVYTQDKSDQYESGRTFELENGEFTETFGSEKMDRVYSNTYDNPKHLFKLTTSYKILDQVTFGGSWIWKSKLDYQADMSGESELELQRNQLLTQDAYQVVNLFGRYQVNPNLVVGLNVNNVFDEKYRVNWLGSYYGRNVYPNVPCHGIKVKGGEFGVSGAITPNWFVNLSYVYTQDKSDQYESGRTFELENGEFTETFGSEKMDRVYSNTYDNPKHLFKLTTSYKILDQVTFGGSWIWKSKLDYQADMSGESELELQRNQLLTQDAYQVVNLFGRYQVNPNLVVGLNVNNVFDEKYRVNWLGSYYGEPRNVMASLQLKY</sequence>
<evidence type="ECO:0000256" key="1">
    <source>
        <dbReference type="ARBA" id="ARBA00004571"/>
    </source>
</evidence>
<evidence type="ECO:0000259" key="7">
    <source>
        <dbReference type="Pfam" id="PF00593"/>
    </source>
</evidence>
<dbReference type="InterPro" id="IPR036942">
    <property type="entry name" value="Beta-barrel_TonB_sf"/>
</dbReference>